<keyword evidence="5" id="KW-0326">Glycosidase</keyword>
<sequence length="823" mass="87651">MSDAPHRWKPLTKHRSIAVALSAALAMTLLAPPGAGSAQTITPDALAAGGAAPAPTPTNLALAGTATASSVELDRDTFAAAHVKDGDAGTRWSSKYQDDNWVQIELAKPSKVDHVTLTWPNACARDFVLQTSADGATWTDVAALQRDTCPRTDVVEVKSTEPVSFVRMQGRKRWAAYGYSISEFEVWDLPPAPPEPTLGLVPEPVSVEEHDATPFTLHRNTRIVAIGDGAQAPARYLADVLRPSTGHRLPVVGQGWGPAPIVIEVGPGNGPDGHEAEGYTLTVAAKRVRIGADTPNGALNGVQTLRQLFPQWVESGAVADAEWTVPAVTITDYPRFAHRGMMLDVARSFYPVSEVKAYIDAAAQFKVNRLHLHLTDDQGWRIAIDNPRDNPSGIDYGLLTGVSGATAMTYNGNGQLMGTELGLTGHYTKADYAEIVRHAGENGMTVIPEIDVPSHTNAALHAIPQLNTPGAQPRPKPGETTVPHNGTGSVGYSSFDAGSDVTYEFVEHVLTEIAEMTPGPYLHIGGDEAHVTSHADYTTMVDAFTRSATSLGKTVVGWNEYAGTALPQDKAVVQFWNGNRAAVAGAVRDRGAKVILSPAAHTYVPQKQDLRQPQGGTWACGGACGLDRHYNWDPGTFIPNIAESSVLGVESALWGEFIRRLGQAQYYSFPRIIATAEVGWTPQARRDYGDFKTRLAKVGGRLTVQGTNFFPTADVAWLTDVLGTPATVDSGEPAGATWTVTAPGAAPADLTATIAWSDGVRENVTLTTPRQASIPDMRINDAFTATSGRAFAQPGRYTGTLSVHAPGRAPVEGRLTVTVRSLG</sequence>
<dbReference type="InterPro" id="IPR015883">
    <property type="entry name" value="Glyco_hydro_20_cat"/>
</dbReference>
<dbReference type="AlphaFoldDB" id="A0A1I3N3X1"/>
<dbReference type="SUPFAM" id="SSF55545">
    <property type="entry name" value="beta-N-acetylhexosaminidase-like domain"/>
    <property type="match status" value="1"/>
</dbReference>
<organism evidence="10 11">
    <name type="scientific">Streptosporangium canum</name>
    <dbReference type="NCBI Taxonomy" id="324952"/>
    <lineage>
        <taxon>Bacteria</taxon>
        <taxon>Bacillati</taxon>
        <taxon>Actinomycetota</taxon>
        <taxon>Actinomycetes</taxon>
        <taxon>Streptosporangiales</taxon>
        <taxon>Streptosporangiaceae</taxon>
        <taxon>Streptosporangium</taxon>
    </lineage>
</organism>
<dbReference type="Proteomes" id="UP000199111">
    <property type="component" value="Unassembled WGS sequence"/>
</dbReference>
<dbReference type="GO" id="GO:0004563">
    <property type="term" value="F:beta-N-acetylhexosaminidase activity"/>
    <property type="evidence" value="ECO:0007669"/>
    <property type="project" value="UniProtKB-EC"/>
</dbReference>
<keyword evidence="8" id="KW-0732">Signal</keyword>
<dbReference type="CDD" id="cd06568">
    <property type="entry name" value="GH20_SpHex_like"/>
    <property type="match status" value="1"/>
</dbReference>
<dbReference type="InterPro" id="IPR025705">
    <property type="entry name" value="Beta_hexosaminidase_sua/sub"/>
</dbReference>
<evidence type="ECO:0000256" key="5">
    <source>
        <dbReference type="ARBA" id="ARBA00023295"/>
    </source>
</evidence>
<evidence type="ECO:0000256" key="2">
    <source>
        <dbReference type="ARBA" id="ARBA00006285"/>
    </source>
</evidence>
<dbReference type="InterPro" id="IPR029018">
    <property type="entry name" value="Hex-like_dom2"/>
</dbReference>
<dbReference type="Gene3D" id="3.30.379.10">
    <property type="entry name" value="Chitobiase/beta-hexosaminidase domain 2-like"/>
    <property type="match status" value="1"/>
</dbReference>
<comment type="similarity">
    <text evidence="2">Belongs to the glycosyl hydrolase 20 family.</text>
</comment>
<evidence type="ECO:0000256" key="6">
    <source>
        <dbReference type="PIRSR" id="PIRSR625705-1"/>
    </source>
</evidence>
<evidence type="ECO:0000256" key="8">
    <source>
        <dbReference type="SAM" id="SignalP"/>
    </source>
</evidence>
<dbReference type="Pfam" id="PF02838">
    <property type="entry name" value="Glyco_hydro_20b"/>
    <property type="match status" value="1"/>
</dbReference>
<gene>
    <name evidence="10" type="ORF">SAMN05216275_106105</name>
</gene>
<dbReference type="Gene3D" id="2.60.120.260">
    <property type="entry name" value="Galactose-binding domain-like"/>
    <property type="match status" value="1"/>
</dbReference>
<dbReference type="RefSeq" id="WP_093886966.1">
    <property type="nucleotide sequence ID" value="NZ_FOQY01000006.1"/>
</dbReference>
<dbReference type="PANTHER" id="PTHR22600:SF57">
    <property type="entry name" value="BETA-N-ACETYLHEXOSAMINIDASE"/>
    <property type="match status" value="1"/>
</dbReference>
<feature type="domain" description="F5/8 type C" evidence="9">
    <location>
        <begin position="52"/>
        <end position="189"/>
    </location>
</feature>
<proteinExistence type="inferred from homology"/>
<keyword evidence="11" id="KW-1185">Reference proteome</keyword>
<dbReference type="PANTHER" id="PTHR22600">
    <property type="entry name" value="BETA-HEXOSAMINIDASE"/>
    <property type="match status" value="1"/>
</dbReference>
<evidence type="ECO:0000256" key="3">
    <source>
        <dbReference type="ARBA" id="ARBA00012663"/>
    </source>
</evidence>
<dbReference type="GO" id="GO:0030203">
    <property type="term" value="P:glycosaminoglycan metabolic process"/>
    <property type="evidence" value="ECO:0007669"/>
    <property type="project" value="TreeGrafter"/>
</dbReference>
<dbReference type="GeneID" id="96298055"/>
<dbReference type="Gene3D" id="3.20.20.80">
    <property type="entry name" value="Glycosidases"/>
    <property type="match status" value="1"/>
</dbReference>
<feature type="signal peptide" evidence="8">
    <location>
        <begin position="1"/>
        <end position="31"/>
    </location>
</feature>
<evidence type="ECO:0000256" key="7">
    <source>
        <dbReference type="SAM" id="MobiDB-lite"/>
    </source>
</evidence>
<evidence type="ECO:0000256" key="1">
    <source>
        <dbReference type="ARBA" id="ARBA00001231"/>
    </source>
</evidence>
<dbReference type="EC" id="3.2.1.52" evidence="3"/>
<dbReference type="GO" id="GO:0005975">
    <property type="term" value="P:carbohydrate metabolic process"/>
    <property type="evidence" value="ECO:0007669"/>
    <property type="project" value="InterPro"/>
</dbReference>
<accession>A0A1I3N3X1</accession>
<comment type="catalytic activity">
    <reaction evidence="1">
        <text>Hydrolysis of terminal non-reducing N-acetyl-D-hexosamine residues in N-acetyl-beta-D-hexosaminides.</text>
        <dbReference type="EC" id="3.2.1.52"/>
    </reaction>
</comment>
<dbReference type="InterPro" id="IPR000421">
    <property type="entry name" value="FA58C"/>
</dbReference>
<feature type="region of interest" description="Disordered" evidence="7">
    <location>
        <begin position="468"/>
        <end position="487"/>
    </location>
</feature>
<dbReference type="Pfam" id="PF00728">
    <property type="entry name" value="Glyco_hydro_20"/>
    <property type="match status" value="1"/>
</dbReference>
<evidence type="ECO:0000259" key="9">
    <source>
        <dbReference type="PROSITE" id="PS50022"/>
    </source>
</evidence>
<protein>
    <recommendedName>
        <fullName evidence="3">beta-N-acetylhexosaminidase</fullName>
        <ecNumber evidence="3">3.2.1.52</ecNumber>
    </recommendedName>
</protein>
<feature type="active site" description="Proton donor" evidence="6">
    <location>
        <position position="528"/>
    </location>
</feature>
<evidence type="ECO:0000313" key="10">
    <source>
        <dbReference type="EMBL" id="SFJ03921.1"/>
    </source>
</evidence>
<feature type="chain" id="PRO_5039100150" description="beta-N-acetylhexosaminidase" evidence="8">
    <location>
        <begin position="32"/>
        <end position="823"/>
    </location>
</feature>
<name>A0A1I3N3X1_9ACTN</name>
<dbReference type="InterPro" id="IPR008979">
    <property type="entry name" value="Galactose-bd-like_sf"/>
</dbReference>
<evidence type="ECO:0000313" key="11">
    <source>
        <dbReference type="Proteomes" id="UP000199111"/>
    </source>
</evidence>
<dbReference type="SUPFAM" id="SSF51445">
    <property type="entry name" value="(Trans)glycosidases"/>
    <property type="match status" value="1"/>
</dbReference>
<dbReference type="SUPFAM" id="SSF49785">
    <property type="entry name" value="Galactose-binding domain-like"/>
    <property type="match status" value="1"/>
</dbReference>
<dbReference type="PROSITE" id="PS50022">
    <property type="entry name" value="FA58C_3"/>
    <property type="match status" value="1"/>
</dbReference>
<dbReference type="EMBL" id="FOQY01000006">
    <property type="protein sequence ID" value="SFJ03921.1"/>
    <property type="molecule type" value="Genomic_DNA"/>
</dbReference>
<dbReference type="InterPro" id="IPR017853">
    <property type="entry name" value="GH"/>
</dbReference>
<dbReference type="GO" id="GO:0016020">
    <property type="term" value="C:membrane"/>
    <property type="evidence" value="ECO:0007669"/>
    <property type="project" value="TreeGrafter"/>
</dbReference>
<dbReference type="InterPro" id="IPR015882">
    <property type="entry name" value="HEX_bac_N"/>
</dbReference>
<dbReference type="PRINTS" id="PR00738">
    <property type="entry name" value="GLHYDRLASE20"/>
</dbReference>
<reference evidence="11" key="1">
    <citation type="submission" date="2016-10" db="EMBL/GenBank/DDBJ databases">
        <authorList>
            <person name="Varghese N."/>
            <person name="Submissions S."/>
        </authorList>
    </citation>
    <scope>NUCLEOTIDE SEQUENCE [LARGE SCALE GENOMIC DNA]</scope>
    <source>
        <strain evidence="11">CGMCC 4.2126</strain>
    </source>
</reference>
<keyword evidence="4" id="KW-0378">Hydrolase</keyword>
<dbReference type="Pfam" id="PF00754">
    <property type="entry name" value="F5_F8_type_C"/>
    <property type="match status" value="1"/>
</dbReference>
<evidence type="ECO:0000256" key="4">
    <source>
        <dbReference type="ARBA" id="ARBA00022801"/>
    </source>
</evidence>